<dbReference type="AlphaFoldDB" id="A0A1F7GV65"/>
<dbReference type="PANTHER" id="PTHR33908:SF11">
    <property type="entry name" value="MEMBRANE PROTEIN"/>
    <property type="match status" value="1"/>
</dbReference>
<comment type="caution">
    <text evidence="10">The sequence shown here is derived from an EMBL/GenBank/DDBJ whole genome shotgun (WGS) entry which is preliminary data.</text>
</comment>
<evidence type="ECO:0000313" key="10">
    <source>
        <dbReference type="EMBL" id="OGK22675.1"/>
    </source>
</evidence>
<feature type="transmembrane region" description="Helical" evidence="8">
    <location>
        <begin position="97"/>
        <end position="121"/>
    </location>
</feature>
<evidence type="ECO:0000259" key="9">
    <source>
        <dbReference type="Pfam" id="PF13231"/>
    </source>
</evidence>
<evidence type="ECO:0000313" key="11">
    <source>
        <dbReference type="Proteomes" id="UP000177159"/>
    </source>
</evidence>
<evidence type="ECO:0000256" key="6">
    <source>
        <dbReference type="ARBA" id="ARBA00022989"/>
    </source>
</evidence>
<keyword evidence="7 8" id="KW-0472">Membrane</keyword>
<keyword evidence="3" id="KW-0328">Glycosyltransferase</keyword>
<dbReference type="InterPro" id="IPR038731">
    <property type="entry name" value="RgtA/B/C-like"/>
</dbReference>
<evidence type="ECO:0000256" key="7">
    <source>
        <dbReference type="ARBA" id="ARBA00023136"/>
    </source>
</evidence>
<feature type="transmembrane region" description="Helical" evidence="8">
    <location>
        <begin position="407"/>
        <end position="427"/>
    </location>
</feature>
<keyword evidence="6 8" id="KW-1133">Transmembrane helix</keyword>
<feature type="transmembrane region" description="Helical" evidence="8">
    <location>
        <begin position="133"/>
        <end position="151"/>
    </location>
</feature>
<keyword evidence="4" id="KW-0808">Transferase</keyword>
<feature type="transmembrane region" description="Helical" evidence="8">
    <location>
        <begin position="157"/>
        <end position="174"/>
    </location>
</feature>
<keyword evidence="2" id="KW-1003">Cell membrane</keyword>
<dbReference type="GO" id="GO:0009103">
    <property type="term" value="P:lipopolysaccharide biosynthetic process"/>
    <property type="evidence" value="ECO:0007669"/>
    <property type="project" value="UniProtKB-ARBA"/>
</dbReference>
<comment type="subcellular location">
    <subcellularLocation>
        <location evidence="1">Cell membrane</location>
        <topology evidence="1">Multi-pass membrane protein</topology>
    </subcellularLocation>
</comment>
<evidence type="ECO:0000256" key="8">
    <source>
        <dbReference type="SAM" id="Phobius"/>
    </source>
</evidence>
<sequence>MQKFLFITIVLLALILRLYGLNWDQNQHLHPDERFLTMVSNAMKIPESITQYMNPTQSTLNPYNIGFSFFVYGTFPLTLNKLFVVFSNVDTYNETAIYGRALSAIFDVLSLIFVIKMMQLWEQKYKIDNRIKYFAGFLYAIAVVPIQNAHFFTTDSFLVFFALASIYFSLRYFYDKRTIDIALCGTILGLAFASKLSAILPTFLIIVLIVLAMINEKFPILLRRRSGRLKYKPTSKVGYYSNIDSPAIHPMTLVIHIGLFLITFYIALRLADPRLFTNANFFDIHPNPQFIENIKQLNTYSNPNVWFPPGVQWVHKQSIAFPLINLAVFGLGIPYFLIVLIGVRDFLQHRKKEFYVIFLWIIGFFLYQSTQFVMGMRYFYPLYPFFAIIGAFGIVTIIEKVKKYQKLAISILLIFVSIWPLGFMAIYTRPHSRVTASQWIYKNIPAGSHIVTEHWDDALPLPINYDSPLLYKIDQLPVFDPDTPDKWNRIDSLLKQADYYIFSSNRGYGSILTAPERYPQMSKFYKDLFAGRGDFMQVQEFTSYPYFSINDQWADESFTVYDHPKVTIFKKL</sequence>
<evidence type="ECO:0000256" key="2">
    <source>
        <dbReference type="ARBA" id="ARBA00022475"/>
    </source>
</evidence>
<dbReference type="GO" id="GO:0005886">
    <property type="term" value="C:plasma membrane"/>
    <property type="evidence" value="ECO:0007669"/>
    <property type="project" value="UniProtKB-SubCell"/>
</dbReference>
<organism evidence="10 11">
    <name type="scientific">Candidatus Roizmanbacteria bacterium RIFCSPHIGHO2_02_FULL_37_24</name>
    <dbReference type="NCBI Taxonomy" id="1802037"/>
    <lineage>
        <taxon>Bacteria</taxon>
        <taxon>Candidatus Roizmaniibacteriota</taxon>
    </lineage>
</organism>
<keyword evidence="5 8" id="KW-0812">Transmembrane</keyword>
<proteinExistence type="predicted"/>
<protein>
    <recommendedName>
        <fullName evidence="9">Glycosyltransferase RgtA/B/C/D-like domain-containing protein</fullName>
    </recommendedName>
</protein>
<dbReference type="InterPro" id="IPR050297">
    <property type="entry name" value="LipidA_mod_glycosyltrf_83"/>
</dbReference>
<feature type="transmembrane region" description="Helical" evidence="8">
    <location>
        <begin position="253"/>
        <end position="271"/>
    </location>
</feature>
<evidence type="ECO:0000256" key="4">
    <source>
        <dbReference type="ARBA" id="ARBA00022679"/>
    </source>
</evidence>
<dbReference type="Pfam" id="PF13231">
    <property type="entry name" value="PMT_2"/>
    <property type="match status" value="1"/>
</dbReference>
<feature type="domain" description="Glycosyltransferase RgtA/B/C/D-like" evidence="9">
    <location>
        <begin position="96"/>
        <end position="211"/>
    </location>
</feature>
<dbReference type="PANTHER" id="PTHR33908">
    <property type="entry name" value="MANNOSYLTRANSFERASE YKCB-RELATED"/>
    <property type="match status" value="1"/>
</dbReference>
<reference evidence="10 11" key="1">
    <citation type="journal article" date="2016" name="Nat. Commun.">
        <title>Thousands of microbial genomes shed light on interconnected biogeochemical processes in an aquifer system.</title>
        <authorList>
            <person name="Anantharaman K."/>
            <person name="Brown C.T."/>
            <person name="Hug L.A."/>
            <person name="Sharon I."/>
            <person name="Castelle C.J."/>
            <person name="Probst A.J."/>
            <person name="Thomas B.C."/>
            <person name="Singh A."/>
            <person name="Wilkins M.J."/>
            <person name="Karaoz U."/>
            <person name="Brodie E.L."/>
            <person name="Williams K.H."/>
            <person name="Hubbard S.S."/>
            <person name="Banfield J.F."/>
        </authorList>
    </citation>
    <scope>NUCLEOTIDE SEQUENCE [LARGE SCALE GENOMIC DNA]</scope>
</reference>
<evidence type="ECO:0000256" key="3">
    <source>
        <dbReference type="ARBA" id="ARBA00022676"/>
    </source>
</evidence>
<dbReference type="GO" id="GO:0016763">
    <property type="term" value="F:pentosyltransferase activity"/>
    <property type="evidence" value="ECO:0007669"/>
    <property type="project" value="TreeGrafter"/>
</dbReference>
<feature type="transmembrane region" description="Helical" evidence="8">
    <location>
        <begin position="354"/>
        <end position="374"/>
    </location>
</feature>
<feature type="transmembrane region" description="Helical" evidence="8">
    <location>
        <begin position="319"/>
        <end position="342"/>
    </location>
</feature>
<name>A0A1F7GV65_9BACT</name>
<dbReference type="Proteomes" id="UP000177159">
    <property type="component" value="Unassembled WGS sequence"/>
</dbReference>
<dbReference type="EMBL" id="MFZM01000037">
    <property type="protein sequence ID" value="OGK22675.1"/>
    <property type="molecule type" value="Genomic_DNA"/>
</dbReference>
<gene>
    <name evidence="10" type="ORF">A3C24_00600</name>
</gene>
<evidence type="ECO:0000256" key="1">
    <source>
        <dbReference type="ARBA" id="ARBA00004651"/>
    </source>
</evidence>
<accession>A0A1F7GV65</accession>
<evidence type="ECO:0000256" key="5">
    <source>
        <dbReference type="ARBA" id="ARBA00022692"/>
    </source>
</evidence>
<feature type="transmembrane region" description="Helical" evidence="8">
    <location>
        <begin position="380"/>
        <end position="398"/>
    </location>
</feature>